<protein>
    <recommendedName>
        <fullName evidence="9">PHD-type domain-containing protein</fullName>
    </recommendedName>
</protein>
<evidence type="ECO:0000256" key="1">
    <source>
        <dbReference type="ARBA" id="ARBA00006914"/>
    </source>
</evidence>
<dbReference type="SUPFAM" id="SSF52540">
    <property type="entry name" value="P-loop containing nucleoside triphosphate hydrolases"/>
    <property type="match status" value="1"/>
</dbReference>
<evidence type="ECO:0000256" key="6">
    <source>
        <dbReference type="ARBA" id="ARBA00022840"/>
    </source>
</evidence>
<evidence type="ECO:0000256" key="2">
    <source>
        <dbReference type="ARBA" id="ARBA00022723"/>
    </source>
</evidence>
<keyword evidence="4" id="KW-0863">Zinc-finger</keyword>
<dbReference type="GO" id="GO:0005634">
    <property type="term" value="C:nucleus"/>
    <property type="evidence" value="ECO:0007669"/>
    <property type="project" value="TreeGrafter"/>
</dbReference>
<evidence type="ECO:0000313" key="10">
    <source>
        <dbReference type="EMBL" id="GIL48128.1"/>
    </source>
</evidence>
<dbReference type="GO" id="GO:0042393">
    <property type="term" value="F:histone binding"/>
    <property type="evidence" value="ECO:0007669"/>
    <property type="project" value="TreeGrafter"/>
</dbReference>
<evidence type="ECO:0000256" key="8">
    <source>
        <dbReference type="SAM" id="MobiDB-lite"/>
    </source>
</evidence>
<dbReference type="InterPro" id="IPR013083">
    <property type="entry name" value="Znf_RING/FYVE/PHD"/>
</dbReference>
<evidence type="ECO:0000313" key="11">
    <source>
        <dbReference type="Proteomes" id="UP000747399"/>
    </source>
</evidence>
<dbReference type="SMART" id="SM00249">
    <property type="entry name" value="PHD"/>
    <property type="match status" value="1"/>
</dbReference>
<feature type="region of interest" description="Disordered" evidence="8">
    <location>
        <begin position="131"/>
        <end position="218"/>
    </location>
</feature>
<dbReference type="GO" id="GO:0006334">
    <property type="term" value="P:nucleosome assembly"/>
    <property type="evidence" value="ECO:0007669"/>
    <property type="project" value="TreeGrafter"/>
</dbReference>
<dbReference type="Proteomes" id="UP000747399">
    <property type="component" value="Unassembled WGS sequence"/>
</dbReference>
<keyword evidence="3" id="KW-0547">Nucleotide-binding</keyword>
<dbReference type="InterPro" id="IPR041569">
    <property type="entry name" value="AAA_lid_3"/>
</dbReference>
<dbReference type="Pfam" id="PF00004">
    <property type="entry name" value="AAA"/>
    <property type="match status" value="1"/>
</dbReference>
<proteinExistence type="inferred from homology"/>
<evidence type="ECO:0000256" key="5">
    <source>
        <dbReference type="ARBA" id="ARBA00022833"/>
    </source>
</evidence>
<accession>A0A8J4AUX0</accession>
<dbReference type="PROSITE" id="PS51805">
    <property type="entry name" value="EPHD"/>
    <property type="match status" value="1"/>
</dbReference>
<dbReference type="GO" id="GO:0005524">
    <property type="term" value="F:ATP binding"/>
    <property type="evidence" value="ECO:0007669"/>
    <property type="project" value="UniProtKB-KW"/>
</dbReference>
<reference evidence="10" key="1">
    <citation type="journal article" date="2021" name="Proc. Natl. Acad. Sci. U.S.A.">
        <title>Three genomes in the algal genus Volvox reveal the fate of a haploid sex-determining region after a transition to homothallism.</title>
        <authorList>
            <person name="Yamamoto K."/>
            <person name="Hamaji T."/>
            <person name="Kawai-Toyooka H."/>
            <person name="Matsuzaki R."/>
            <person name="Takahashi F."/>
            <person name="Nishimura Y."/>
            <person name="Kawachi M."/>
            <person name="Noguchi H."/>
            <person name="Minakuchi Y."/>
            <person name="Umen J.G."/>
            <person name="Toyoda A."/>
            <person name="Nozaki H."/>
        </authorList>
    </citation>
    <scope>NUCLEOTIDE SEQUENCE</scope>
    <source>
        <strain evidence="10">NIES-3780</strain>
    </source>
</reference>
<gene>
    <name evidence="10" type="ORF">Vafri_4807</name>
</gene>
<dbReference type="GO" id="GO:0003682">
    <property type="term" value="F:chromatin binding"/>
    <property type="evidence" value="ECO:0007669"/>
    <property type="project" value="TreeGrafter"/>
</dbReference>
<comment type="caution">
    <text evidence="10">The sequence shown here is derived from an EMBL/GenBank/DDBJ whole genome shotgun (WGS) entry which is preliminary data.</text>
</comment>
<feature type="region of interest" description="Disordered" evidence="8">
    <location>
        <begin position="1443"/>
        <end position="1463"/>
    </location>
</feature>
<dbReference type="Gene3D" id="1.10.8.60">
    <property type="match status" value="1"/>
</dbReference>
<feature type="region of interest" description="Disordered" evidence="8">
    <location>
        <begin position="575"/>
        <end position="608"/>
    </location>
</feature>
<keyword evidence="11" id="KW-1185">Reference proteome</keyword>
<dbReference type="InterPro" id="IPR001965">
    <property type="entry name" value="Znf_PHD"/>
</dbReference>
<evidence type="ECO:0000256" key="7">
    <source>
        <dbReference type="ARBA" id="ARBA00023117"/>
    </source>
</evidence>
<feature type="domain" description="PHD-type" evidence="9">
    <location>
        <begin position="7"/>
        <end position="124"/>
    </location>
</feature>
<comment type="similarity">
    <text evidence="1">Belongs to the AAA ATPase family.</text>
</comment>
<dbReference type="Pfam" id="PF17862">
    <property type="entry name" value="AAA_lid_3"/>
    <property type="match status" value="1"/>
</dbReference>
<name>A0A8J4AUX0_9CHLO</name>
<organism evidence="10 11">
    <name type="scientific">Volvox africanus</name>
    <dbReference type="NCBI Taxonomy" id="51714"/>
    <lineage>
        <taxon>Eukaryota</taxon>
        <taxon>Viridiplantae</taxon>
        <taxon>Chlorophyta</taxon>
        <taxon>core chlorophytes</taxon>
        <taxon>Chlorophyceae</taxon>
        <taxon>CS clade</taxon>
        <taxon>Chlamydomonadales</taxon>
        <taxon>Volvocaceae</taxon>
        <taxon>Volvox</taxon>
    </lineage>
</organism>
<keyword evidence="2" id="KW-0479">Metal-binding</keyword>
<sequence>MNAPPQWALCAFCGQDRKAYSGSLGAFLGPLDDGNRSGVGVYVHRDCALWSSEVYHSSDGTKLRKVGQAIRRGRQLRCGYCGERGATLGCRLERCNVSYHLPCARASGCAFFTNRFLIACPRHMAEFKHELPAESQDQEQGRGPGGKGGVATRRISFGGHLRRQSAREGPDLRQSNPSPINPTARHLQGHTQPCRGGGGAEVNGQQDQRAGAGGLPSKRRKIDHEAVARHMAVAHAALASAHCATAAAAAAAATEADDDEAVFAAKERRRHAKDIGKLAPVMLGRGAAAEGSDNGDGGRGLYNRGFECVGGLQAVIQSLQEMVLLPLLHPGLLEKLGVAGAAPPRGILLHGLPGTGKTLVVRALAGEVARTSPVPVALFARGGADVLGKYHGDAERTLRLLFEEARRRAPSIIFLDELDALAPRRSVSAGGADQIYASVVATLLALMDGVADRGQVVVIGATNRPDNLDPALRRPGRFDREVAMGLPSREDRAAVLRVHTAGWKSRPSEDTIERIAEATEGFAGADLAALCCSAVMTALRRTAVSAAATAATAPFSPKPATEDVVEILLHTREHQAEGARQCAQQPPGPTQQQCKSQEPQGGDRVGAPDLLKERTGELPVGRLDAAIEEVAPAGTEGPASLMSAHGGAPLASAPTDIEQLHCRASSSDGGDVCMVSEKEGDINSDREVKGKGTTATGYRCSSQLRPPVVAISMPVTDGWLLEAVRGEEQAVGSDGRRVYHSALPTQVVCKGFQDAADAEQNVECVGGSCSSAELGTGAGHHTAAVTLPGQKKSFASILRCVGDIFDGRTMPVMKAEAQDATATNVVMMKPRTAAEAESSAAAIRTAATRAEAITRVTEDVVSAAAEAHDCSRHDVDATVTRQLTIDPAEWRGLERAADGGPDQAAAGIAGIAEEATALCSPASANDTEMEAAGTIAAATAEPQRFSAQTCFARKPQQAHEPAVCRTDSGGNGNAAAPLDERNHAHQAGAAVLGQVGSRSGQHADGETLKGGRDAKEGSEAEEEEDDRQDPVDDLLAGVRVEDMDWELALAAAPQPCSRRDAAAVVSAAGPPPAPSAHTAALVAPAAAVALLWLMSAGIAVPEPILATATAVAAATARQQDAVPAAGSVVESAMGSSDTRDSFSVITAFLRLLISVGAVEGPAPATPNHDNVDAGIDYDGSHLGVAAAVENDHKRTIPGATGVAPTLAESSHAGSGHTALGGSARLPRVLHHQPLSLPHTRPQLSACHLLLCGRGDMGQDAVAALILRLLSAPDSLPHQTPQQQHPGRHQPLRNAGPFGRLGSSGAAAVHTISLPAIVLRGGGGDCIEDTAAGVSSLASEALSPTHGSHGQLQVLYLPCIDTWALEQRIQMKKDWDLDDGDAETATELEMQGCEDGIGEEAEIDGDEAGVMAAAARDSGRCDLTSRAGKSQKLQQQQQHWLKDAELPHTDDDGDDDDDATEAEATLHSRTCISPAWSVFMQQVSAASISLQRPNFSPELRGTSGFLVLATCAVPPDQLPPEILGFFGAQQSQGQPEGAEAAVTAAAMTGWAAGASWLVGGTNELGVQQSPPACRHTLTLLPPLRAAVEAAEAAAEAAVLPIIRRVLESCVLQALRDASATVTHDTAADDCVAGGQVGGGHKPVARAAPAGVGRTHHLEAAASLEQGGRCGINNMKSGVLSPTGGSAALSLNATELERGRRLCRQVKIAIRCIASSMLRRGSGCHLAQAIVVQQLSCGNGATAPPSRAILGAADIANVESRLKGDVVELRNCGGGSDCRAPRGRSTEVVSLIDVAQGAMEGRIHTLDKFREEVQCAAALIRALRNGPAARPHQPHHPHQPGVRHIRPWPDAASRLQRFGGASGSNCVGYSRAVAAASMWEDAVVAACEAASRSLQLDKPENRRLMEATLACYMNGQYKGSIGTAAAAAGPGTCRYSAEERAGLGLPLNAALAATGDAGVTASLLPALGSSEQGSLGTAPLGQPAGRPRAKSTAAFNHVALRGAGVDGSAAGGVVADVAAPSAASRHGTAVAAEATLERLAAALVARVCTQLAHQGGLRRLLREGARGALAGERCPAEEPSRIYSVCAQPCAADRGCKQDDSLSSGEGAGLVSKGRGMRYRENDSECDVAALVSEQVRQVTGQILAICECACRNHSAGKEPEARDTRNAYARWVHSVITQAFVDVVDVDMCEGEAELLAAAADQLVAVIEAAAV</sequence>
<dbReference type="PANTHER" id="PTHR23069">
    <property type="entry name" value="AAA DOMAIN-CONTAINING"/>
    <property type="match status" value="1"/>
</dbReference>
<dbReference type="PANTHER" id="PTHR23069:SF7">
    <property type="entry name" value="P-LOOP CONTAINING NUCLEOSIDE TRIPHOSPHATE HYDROLASES SUPERFAMILY PROTEIN"/>
    <property type="match status" value="1"/>
</dbReference>
<evidence type="ECO:0000256" key="4">
    <source>
        <dbReference type="ARBA" id="ARBA00022771"/>
    </source>
</evidence>
<dbReference type="PROSITE" id="PS00674">
    <property type="entry name" value="AAA"/>
    <property type="match status" value="1"/>
</dbReference>
<dbReference type="GO" id="GO:0006337">
    <property type="term" value="P:nucleosome disassembly"/>
    <property type="evidence" value="ECO:0007669"/>
    <property type="project" value="TreeGrafter"/>
</dbReference>
<evidence type="ECO:0000256" key="3">
    <source>
        <dbReference type="ARBA" id="ARBA00022741"/>
    </source>
</evidence>
<dbReference type="EMBL" id="BNCO01000005">
    <property type="protein sequence ID" value="GIL48128.1"/>
    <property type="molecule type" value="Genomic_DNA"/>
</dbReference>
<dbReference type="CDD" id="cd15571">
    <property type="entry name" value="ePHD"/>
    <property type="match status" value="1"/>
</dbReference>
<dbReference type="InterPro" id="IPR045199">
    <property type="entry name" value="ATAD2-like"/>
</dbReference>
<dbReference type="InterPro" id="IPR034732">
    <property type="entry name" value="EPHD"/>
</dbReference>
<dbReference type="SMART" id="SM00382">
    <property type="entry name" value="AAA"/>
    <property type="match status" value="1"/>
</dbReference>
<feature type="region of interest" description="Disordered" evidence="8">
    <location>
        <begin position="993"/>
        <end position="1032"/>
    </location>
</feature>
<dbReference type="Pfam" id="PF13771">
    <property type="entry name" value="zf-HC5HC2H"/>
    <property type="match status" value="1"/>
</dbReference>
<keyword evidence="7" id="KW-0103">Bromodomain</keyword>
<keyword evidence="5" id="KW-0862">Zinc</keyword>
<dbReference type="Gene3D" id="3.30.40.10">
    <property type="entry name" value="Zinc/RING finger domain, C3HC4 (zinc finger)"/>
    <property type="match status" value="1"/>
</dbReference>
<dbReference type="Gene3D" id="3.40.50.300">
    <property type="entry name" value="P-loop containing nucleotide triphosphate hydrolases"/>
    <property type="match status" value="1"/>
</dbReference>
<feature type="compositionally biased region" description="Polar residues" evidence="8">
    <location>
        <begin position="590"/>
        <end position="599"/>
    </location>
</feature>
<dbReference type="GO" id="GO:0045815">
    <property type="term" value="P:transcription initiation-coupled chromatin remodeling"/>
    <property type="evidence" value="ECO:0007669"/>
    <property type="project" value="TreeGrafter"/>
</dbReference>
<feature type="compositionally biased region" description="Acidic residues" evidence="8">
    <location>
        <begin position="1450"/>
        <end position="1460"/>
    </location>
</feature>
<dbReference type="InterPro" id="IPR003593">
    <property type="entry name" value="AAA+_ATPase"/>
</dbReference>
<keyword evidence="6" id="KW-0067">ATP-binding</keyword>
<dbReference type="InterPro" id="IPR003959">
    <property type="entry name" value="ATPase_AAA_core"/>
</dbReference>
<dbReference type="InterPro" id="IPR027417">
    <property type="entry name" value="P-loop_NTPase"/>
</dbReference>
<dbReference type="FunFam" id="3.40.50.300:FF:000061">
    <property type="entry name" value="ATPase family, AAA domain-containing 2"/>
    <property type="match status" value="1"/>
</dbReference>
<dbReference type="GO" id="GO:0008270">
    <property type="term" value="F:zinc ion binding"/>
    <property type="evidence" value="ECO:0007669"/>
    <property type="project" value="UniProtKB-KW"/>
</dbReference>
<feature type="compositionally biased region" description="Basic and acidic residues" evidence="8">
    <location>
        <begin position="1001"/>
        <end position="1018"/>
    </location>
</feature>
<dbReference type="InterPro" id="IPR003960">
    <property type="entry name" value="ATPase_AAA_CS"/>
</dbReference>
<evidence type="ECO:0000259" key="9">
    <source>
        <dbReference type="PROSITE" id="PS51805"/>
    </source>
</evidence>
<feature type="region of interest" description="Disordered" evidence="8">
    <location>
        <begin position="1274"/>
        <end position="1299"/>
    </location>
</feature>
<dbReference type="GO" id="GO:0016887">
    <property type="term" value="F:ATP hydrolysis activity"/>
    <property type="evidence" value="ECO:0007669"/>
    <property type="project" value="InterPro"/>
</dbReference>